<reference evidence="2" key="1">
    <citation type="submission" date="2022-07" db="EMBL/GenBank/DDBJ databases">
        <authorList>
            <person name="Otstavnykh N."/>
            <person name="Isaeva M."/>
            <person name="Bystritskaya E."/>
        </authorList>
    </citation>
    <scope>NUCLEOTIDE SEQUENCE</scope>
    <source>
        <strain evidence="2">10Alg 79</strain>
    </source>
</reference>
<keyword evidence="3" id="KW-1185">Reference proteome</keyword>
<gene>
    <name evidence="2" type="ORF">NOI20_14080</name>
</gene>
<accession>A0AAJ1X5H1</accession>
<dbReference type="EMBL" id="JANFFA010000004">
    <property type="protein sequence ID" value="MDQ2095243.1"/>
    <property type="molecule type" value="Genomic_DNA"/>
</dbReference>
<dbReference type="InterPro" id="IPR001763">
    <property type="entry name" value="Rhodanese-like_dom"/>
</dbReference>
<dbReference type="PANTHER" id="PTHR44086">
    <property type="entry name" value="THIOSULFATE SULFURTRANSFERASE RDL2, MITOCHONDRIAL-RELATED"/>
    <property type="match status" value="1"/>
</dbReference>
<evidence type="ECO:0000259" key="1">
    <source>
        <dbReference type="PROSITE" id="PS50206"/>
    </source>
</evidence>
<evidence type="ECO:0000313" key="2">
    <source>
        <dbReference type="EMBL" id="MDQ2095243.1"/>
    </source>
</evidence>
<sequence length="119" mass="12222">MFGLFGGGTPRITPDEAVAGVADGSVQLIDIREAGEVQATGKAKGAKHIPMMQLVQQCDPRSGGGADALDPAKTVALYCATGARSNQAGQILSKMGFKDVRNLGGLHDWVRGGGATERA</sequence>
<dbReference type="SMART" id="SM00450">
    <property type="entry name" value="RHOD"/>
    <property type="match status" value="1"/>
</dbReference>
<evidence type="ECO:0000313" key="3">
    <source>
        <dbReference type="Proteomes" id="UP001227162"/>
    </source>
</evidence>
<dbReference type="Gene3D" id="3.40.250.10">
    <property type="entry name" value="Rhodanese-like domain"/>
    <property type="match status" value="1"/>
</dbReference>
<reference evidence="2" key="2">
    <citation type="submission" date="2023-04" db="EMBL/GenBank/DDBJ databases">
        <title>'Rhodoalgimonas zhirmunskyi' gen. nov., isolated from a red alga.</title>
        <authorList>
            <person name="Nedashkovskaya O.I."/>
            <person name="Otstavnykh N.Y."/>
            <person name="Bystritskaya E.P."/>
            <person name="Balabanova L.A."/>
            <person name="Isaeva M.P."/>
        </authorList>
    </citation>
    <scope>NUCLEOTIDE SEQUENCE</scope>
    <source>
        <strain evidence="2">10Alg 79</strain>
    </source>
</reference>
<dbReference type="InterPro" id="IPR036873">
    <property type="entry name" value="Rhodanese-like_dom_sf"/>
</dbReference>
<dbReference type="PROSITE" id="PS50206">
    <property type="entry name" value="RHODANESE_3"/>
    <property type="match status" value="1"/>
</dbReference>
<dbReference type="GO" id="GO:0004792">
    <property type="term" value="F:thiosulfate-cyanide sulfurtransferase activity"/>
    <property type="evidence" value="ECO:0007669"/>
    <property type="project" value="TreeGrafter"/>
</dbReference>
<dbReference type="Pfam" id="PF00581">
    <property type="entry name" value="Rhodanese"/>
    <property type="match status" value="1"/>
</dbReference>
<dbReference type="PANTHER" id="PTHR44086:SF10">
    <property type="entry name" value="THIOSULFATE SULFURTRANSFERASE_RHODANESE-LIKE DOMAIN-CONTAINING PROTEIN 3"/>
    <property type="match status" value="1"/>
</dbReference>
<organism evidence="2 3">
    <name type="scientific">Rhodalgimonas zhirmunskyi</name>
    <dbReference type="NCBI Taxonomy" id="2964767"/>
    <lineage>
        <taxon>Bacteria</taxon>
        <taxon>Pseudomonadati</taxon>
        <taxon>Pseudomonadota</taxon>
        <taxon>Alphaproteobacteria</taxon>
        <taxon>Rhodobacterales</taxon>
        <taxon>Roseobacteraceae</taxon>
        <taxon>Rhodalgimonas</taxon>
    </lineage>
</organism>
<dbReference type="AlphaFoldDB" id="A0AAJ1X5H1"/>
<proteinExistence type="predicted"/>
<dbReference type="RefSeq" id="WP_317626867.1">
    <property type="nucleotide sequence ID" value="NZ_JANFFA010000004.1"/>
</dbReference>
<protein>
    <submittedName>
        <fullName evidence="2">Rhodanese-like domain-containing protein</fullName>
    </submittedName>
</protein>
<comment type="caution">
    <text evidence="2">The sequence shown here is derived from an EMBL/GenBank/DDBJ whole genome shotgun (WGS) entry which is preliminary data.</text>
</comment>
<dbReference type="SUPFAM" id="SSF52821">
    <property type="entry name" value="Rhodanese/Cell cycle control phosphatase"/>
    <property type="match status" value="1"/>
</dbReference>
<name>A0AAJ1X5H1_9RHOB</name>
<feature type="domain" description="Rhodanese" evidence="1">
    <location>
        <begin position="22"/>
        <end position="118"/>
    </location>
</feature>
<dbReference type="Proteomes" id="UP001227162">
    <property type="component" value="Unassembled WGS sequence"/>
</dbReference>